<reference evidence="2 3" key="1">
    <citation type="journal article" date="2003" name="Nature">
        <title>The genome of a motile marine Synechococcus.</title>
        <authorList>
            <person name="Palenik B."/>
            <person name="Brahamsha B."/>
            <person name="Larimer F."/>
            <person name="Land M."/>
            <person name="Hauser L."/>
            <person name="Chain P."/>
            <person name="Lamerdin J."/>
            <person name="Regala W."/>
            <person name="Allen E.A."/>
            <person name="McCarren J."/>
            <person name="Paulsen I."/>
            <person name="Dufresne A."/>
            <person name="Partensky F."/>
            <person name="Webb E."/>
            <person name="Waterbury J."/>
        </authorList>
    </citation>
    <scope>NUCLEOTIDE SEQUENCE [LARGE SCALE GENOMIC DNA]</scope>
    <source>
        <strain evidence="2 3">WH8102</strain>
    </source>
</reference>
<dbReference type="EMBL" id="BX569692">
    <property type="protein sequence ID" value="CAE07681.1"/>
    <property type="molecule type" value="Genomic_DNA"/>
</dbReference>
<dbReference type="STRING" id="84588.SYNW1166"/>
<dbReference type="InterPro" id="IPR013830">
    <property type="entry name" value="SGNH_hydro"/>
</dbReference>
<dbReference type="AlphaFoldDB" id="Q7U720"/>
<dbReference type="InterPro" id="IPR036514">
    <property type="entry name" value="SGNH_hydro_sf"/>
</dbReference>
<dbReference type="Proteomes" id="UP000001422">
    <property type="component" value="Chromosome"/>
</dbReference>
<dbReference type="Gene3D" id="3.40.50.1110">
    <property type="entry name" value="SGNH hydrolase"/>
    <property type="match status" value="1"/>
</dbReference>
<dbReference type="Pfam" id="PF13472">
    <property type="entry name" value="Lipase_GDSL_2"/>
    <property type="match status" value="1"/>
</dbReference>
<evidence type="ECO:0000313" key="3">
    <source>
        <dbReference type="Proteomes" id="UP000001422"/>
    </source>
</evidence>
<dbReference type="KEGG" id="syw:SYNW1166"/>
<accession>Q7U720</accession>
<name>Q7U720_PARMW</name>
<feature type="domain" description="SGNH hydrolase-type esterase" evidence="1">
    <location>
        <begin position="3"/>
        <end position="88"/>
    </location>
</feature>
<keyword evidence="3" id="KW-1185">Reference proteome</keyword>
<dbReference type="HOGENOM" id="CLU_2072007_0_0_3"/>
<evidence type="ECO:0000259" key="1">
    <source>
        <dbReference type="Pfam" id="PF13472"/>
    </source>
</evidence>
<proteinExistence type="predicted"/>
<gene>
    <name evidence="2" type="ordered locus">SYNW1166</name>
</gene>
<evidence type="ECO:0000313" key="2">
    <source>
        <dbReference type="EMBL" id="CAE07681.1"/>
    </source>
</evidence>
<dbReference type="eggNOG" id="COG2755">
    <property type="taxonomic scope" value="Bacteria"/>
</dbReference>
<protein>
    <recommendedName>
        <fullName evidence="1">SGNH hydrolase-type esterase domain-containing protein</fullName>
    </recommendedName>
</protein>
<sequence length="118" mass="13497">MGQLLNEMKAETQVLVIGLTPVDEHVMPFADCLWCSNEDVAAHEAVLAETCRDADIPFLPLHRSMLEEPDWLTWMEPDGLHLNGEGHHFIHRRIRGWTALQTWAELLPRPQQHLSLGD</sequence>
<organism evidence="2 3">
    <name type="scientific">Parasynechococcus marenigrum (strain WH8102)</name>
    <dbReference type="NCBI Taxonomy" id="84588"/>
    <lineage>
        <taxon>Bacteria</taxon>
        <taxon>Bacillati</taxon>
        <taxon>Cyanobacteriota</taxon>
        <taxon>Cyanophyceae</taxon>
        <taxon>Synechococcales</taxon>
        <taxon>Prochlorococcaceae</taxon>
        <taxon>Parasynechococcus</taxon>
        <taxon>Parasynechococcus marenigrum</taxon>
    </lineage>
</organism>
<dbReference type="SUPFAM" id="SSF52266">
    <property type="entry name" value="SGNH hydrolase"/>
    <property type="match status" value="1"/>
</dbReference>